<dbReference type="PANTHER" id="PTHR12305:SF81">
    <property type="entry name" value="PHOSPHATIDYLINOSITOL 3,4,5-TRISPHOSPHATE 3-PHOSPHATASE AND DUAL-SPECIFICITY PROTEIN PHOSPHATASE PTEN"/>
    <property type="match status" value="1"/>
</dbReference>
<comment type="caution">
    <text evidence="6">The sequence shown here is derived from an EMBL/GenBank/DDBJ whole genome shotgun (WGS) entry which is preliminary data.</text>
</comment>
<evidence type="ECO:0000256" key="1">
    <source>
        <dbReference type="ARBA" id="ARBA00013015"/>
    </source>
</evidence>
<dbReference type="AlphaFoldDB" id="A0A9P5NPS8"/>
<evidence type="ECO:0000259" key="5">
    <source>
        <dbReference type="PROSITE" id="PS51181"/>
    </source>
</evidence>
<dbReference type="InterPro" id="IPR051281">
    <property type="entry name" value="Dual-spec_lipid-protein_phosph"/>
</dbReference>
<reference evidence="6" key="1">
    <citation type="submission" date="2020-11" db="EMBL/GenBank/DDBJ databases">
        <authorList>
            <consortium name="DOE Joint Genome Institute"/>
            <person name="Ahrendt S."/>
            <person name="Riley R."/>
            <person name="Andreopoulos W."/>
            <person name="LaButti K."/>
            <person name="Pangilinan J."/>
            <person name="Ruiz-duenas F.J."/>
            <person name="Barrasa J.M."/>
            <person name="Sanchez-Garcia M."/>
            <person name="Camarero S."/>
            <person name="Miyauchi S."/>
            <person name="Serrano A."/>
            <person name="Linde D."/>
            <person name="Babiker R."/>
            <person name="Drula E."/>
            <person name="Ayuso-Fernandez I."/>
            <person name="Pacheco R."/>
            <person name="Padilla G."/>
            <person name="Ferreira P."/>
            <person name="Barriuso J."/>
            <person name="Kellner H."/>
            <person name="Castanera R."/>
            <person name="Alfaro M."/>
            <person name="Ramirez L."/>
            <person name="Pisabarro A.G."/>
            <person name="Kuo A."/>
            <person name="Tritt A."/>
            <person name="Lipzen A."/>
            <person name="He G."/>
            <person name="Yan M."/>
            <person name="Ng V."/>
            <person name="Cullen D."/>
            <person name="Martin F."/>
            <person name="Rosso M.-N."/>
            <person name="Henrissat B."/>
            <person name="Hibbett D."/>
            <person name="Martinez A.T."/>
            <person name="Grigoriev I.V."/>
        </authorList>
    </citation>
    <scope>NUCLEOTIDE SEQUENCE</scope>
    <source>
        <strain evidence="6">AH 44721</strain>
    </source>
</reference>
<evidence type="ECO:0000313" key="6">
    <source>
        <dbReference type="EMBL" id="KAF8899795.1"/>
    </source>
</evidence>
<dbReference type="GO" id="GO:0004725">
    <property type="term" value="F:protein tyrosine phosphatase activity"/>
    <property type="evidence" value="ECO:0007669"/>
    <property type="project" value="TreeGrafter"/>
</dbReference>
<evidence type="ECO:0000256" key="3">
    <source>
        <dbReference type="SAM" id="MobiDB-lite"/>
    </source>
</evidence>
<dbReference type="PROSITE" id="PS50056">
    <property type="entry name" value="TYR_PHOSPHATASE_2"/>
    <property type="match status" value="1"/>
</dbReference>
<feature type="region of interest" description="Disordered" evidence="3">
    <location>
        <begin position="609"/>
        <end position="638"/>
    </location>
</feature>
<dbReference type="GO" id="GO:0043491">
    <property type="term" value="P:phosphatidylinositol 3-kinase/protein kinase B signal transduction"/>
    <property type="evidence" value="ECO:0007669"/>
    <property type="project" value="TreeGrafter"/>
</dbReference>
<dbReference type="Proteomes" id="UP000724874">
    <property type="component" value="Unassembled WGS sequence"/>
</dbReference>
<dbReference type="PROSITE" id="PS51181">
    <property type="entry name" value="PPASE_TENSIN"/>
    <property type="match status" value="1"/>
</dbReference>
<feature type="compositionally biased region" description="Basic and acidic residues" evidence="3">
    <location>
        <begin position="279"/>
        <end position="295"/>
    </location>
</feature>
<dbReference type="GO" id="GO:0005829">
    <property type="term" value="C:cytosol"/>
    <property type="evidence" value="ECO:0007669"/>
    <property type="project" value="TreeGrafter"/>
</dbReference>
<feature type="region of interest" description="Disordered" evidence="3">
    <location>
        <begin position="274"/>
        <end position="296"/>
    </location>
</feature>
<dbReference type="GO" id="GO:0046856">
    <property type="term" value="P:phosphatidylinositol dephosphorylation"/>
    <property type="evidence" value="ECO:0007669"/>
    <property type="project" value="TreeGrafter"/>
</dbReference>
<dbReference type="EC" id="3.1.3.67" evidence="1"/>
<dbReference type="SUPFAM" id="SSF52799">
    <property type="entry name" value="(Phosphotyrosine protein) phosphatases II"/>
    <property type="match status" value="1"/>
</dbReference>
<dbReference type="PROSITE" id="PS00383">
    <property type="entry name" value="TYR_PHOSPHATASE_1"/>
    <property type="match status" value="1"/>
</dbReference>
<feature type="region of interest" description="Disordered" evidence="3">
    <location>
        <begin position="470"/>
        <end position="491"/>
    </location>
</feature>
<protein>
    <recommendedName>
        <fullName evidence="1">phosphatidylinositol-3,4,5-trisphosphate 3-phosphatase</fullName>
        <ecNumber evidence="1">3.1.3.67</ecNumber>
    </recommendedName>
</protein>
<feature type="domain" description="Tyrosine specific protein phosphatases" evidence="4">
    <location>
        <begin position="117"/>
        <end position="144"/>
    </location>
</feature>
<dbReference type="InterPro" id="IPR029023">
    <property type="entry name" value="Tensin_phosphatase"/>
</dbReference>
<sequence>MTDYIRRIVSGNRARFKDNSLNLELDLTYVTDQVIIMGYPASGIEALYRNSRHDAKRFLEHRHGKNYWVFNFCPLKENSYDPETFDGRVSRYPFPDHHAPPLALIPLAVREIRTWLQGSSDRVAVLHCKAGKGRSGTMACAYLLYNAKEWAKRRMEDTLEIMPPDNEPHQTKSDTTKPLSAFQQKATIPSDTEGLLDVESGSSPPFVIPNPEKSFTDALKGVLDLHTARRMKALSGYNGGKVSQGVSIPSQRRFLYYWALVLAREAPKHFWAVEPPRPQVKDGGQHDTPLEESKAPHPKVRLTQLKLRMRETSGMKMNILKAANLVIERTSLAKGPAFSDPKNKRADGEKSPHSPHIWASLARYDDGLVDLLEEWEVYTRDLNGHFGKRRPGSHHRAGSESNEELHLNRAFTTGTWDNGKMVKSFAHLAAVNGEEGKIVDDKEGKIHIYTLQPLSDKRWENLKHDIHVKGSHDSQKHAETEEAIDENANVTGISRSEANSMYDLTGITEMQKDEIVSNMAFGAGLEPGVILDAGRELRVKLYMGQVFMGWFWFIPTFHMPQPPPSSSASLPSTTKAKVILTRKDLDFALGIGSSIIDVEIEMEWVVPPSPVSSATTPATEPDQTSSSRLRTRTDQEPSQNAIATALQMVLDSSVEGGVKTEEVREIIEAKQGDAD</sequence>
<evidence type="ECO:0000256" key="2">
    <source>
        <dbReference type="ARBA" id="ARBA00022801"/>
    </source>
</evidence>
<dbReference type="GO" id="GO:0005634">
    <property type="term" value="C:nucleus"/>
    <property type="evidence" value="ECO:0007669"/>
    <property type="project" value="TreeGrafter"/>
</dbReference>
<feature type="domain" description="Phosphatase tensin-type" evidence="5">
    <location>
        <begin position="16"/>
        <end position="265"/>
    </location>
</feature>
<dbReference type="GO" id="GO:0005886">
    <property type="term" value="C:plasma membrane"/>
    <property type="evidence" value="ECO:0007669"/>
    <property type="project" value="TreeGrafter"/>
</dbReference>
<dbReference type="GO" id="GO:0042995">
    <property type="term" value="C:cell projection"/>
    <property type="evidence" value="ECO:0007669"/>
    <property type="project" value="TreeGrafter"/>
</dbReference>
<dbReference type="InterPro" id="IPR016130">
    <property type="entry name" value="Tyr_Pase_AS"/>
</dbReference>
<accession>A0A9P5NPS8</accession>
<dbReference type="GO" id="GO:0016314">
    <property type="term" value="F:phosphatidylinositol-3,4,5-trisphosphate 3-phosphatase activity"/>
    <property type="evidence" value="ECO:0007669"/>
    <property type="project" value="UniProtKB-EC"/>
</dbReference>
<dbReference type="Gene3D" id="3.90.190.10">
    <property type="entry name" value="Protein tyrosine phosphatase superfamily"/>
    <property type="match status" value="1"/>
</dbReference>
<dbReference type="InterPro" id="IPR029021">
    <property type="entry name" value="Prot-tyrosine_phosphatase-like"/>
</dbReference>
<dbReference type="GO" id="GO:0048870">
    <property type="term" value="P:cell motility"/>
    <property type="evidence" value="ECO:0007669"/>
    <property type="project" value="TreeGrafter"/>
</dbReference>
<keyword evidence="7" id="KW-1185">Reference proteome</keyword>
<evidence type="ECO:0000259" key="4">
    <source>
        <dbReference type="PROSITE" id="PS50056"/>
    </source>
</evidence>
<name>A0A9P5NPS8_GYMJU</name>
<gene>
    <name evidence="6" type="ORF">CPB84DRAFT_1836771</name>
</gene>
<dbReference type="PANTHER" id="PTHR12305">
    <property type="entry name" value="PHOSPHATASE WITH HOMOLOGY TO TENSIN"/>
    <property type="match status" value="1"/>
</dbReference>
<organism evidence="6 7">
    <name type="scientific">Gymnopilus junonius</name>
    <name type="common">Spectacular rustgill mushroom</name>
    <name type="synonym">Gymnopilus spectabilis subsp. junonius</name>
    <dbReference type="NCBI Taxonomy" id="109634"/>
    <lineage>
        <taxon>Eukaryota</taxon>
        <taxon>Fungi</taxon>
        <taxon>Dikarya</taxon>
        <taxon>Basidiomycota</taxon>
        <taxon>Agaricomycotina</taxon>
        <taxon>Agaricomycetes</taxon>
        <taxon>Agaricomycetidae</taxon>
        <taxon>Agaricales</taxon>
        <taxon>Agaricineae</taxon>
        <taxon>Hymenogastraceae</taxon>
        <taxon>Gymnopilus</taxon>
    </lineage>
</organism>
<evidence type="ECO:0000313" key="7">
    <source>
        <dbReference type="Proteomes" id="UP000724874"/>
    </source>
</evidence>
<dbReference type="Pfam" id="PF22785">
    <property type="entry name" value="Tc-R-P"/>
    <property type="match status" value="1"/>
</dbReference>
<feature type="compositionally biased region" description="Basic and acidic residues" evidence="3">
    <location>
        <begin position="470"/>
        <end position="480"/>
    </location>
</feature>
<keyword evidence="2" id="KW-0378">Hydrolase</keyword>
<dbReference type="GO" id="GO:0051896">
    <property type="term" value="P:regulation of phosphatidylinositol 3-kinase/protein kinase B signal transduction"/>
    <property type="evidence" value="ECO:0007669"/>
    <property type="project" value="TreeGrafter"/>
</dbReference>
<dbReference type="OrthoDB" id="5632at2759"/>
<dbReference type="EMBL" id="JADNYJ010000051">
    <property type="protein sequence ID" value="KAF8899795.1"/>
    <property type="molecule type" value="Genomic_DNA"/>
</dbReference>
<dbReference type="InterPro" id="IPR000387">
    <property type="entry name" value="Tyr_Pase_dom"/>
</dbReference>
<proteinExistence type="predicted"/>